<keyword evidence="4" id="KW-1015">Disulfide bond</keyword>
<evidence type="ECO:0000313" key="5">
    <source>
        <dbReference type="EMBL" id="GFY84647.1"/>
    </source>
</evidence>
<keyword evidence="3" id="KW-0646">Protease inhibitor</keyword>
<protein>
    <submittedName>
        <fullName evidence="5">Cystatin B</fullName>
    </submittedName>
</protein>
<dbReference type="InterPro" id="IPR046350">
    <property type="entry name" value="Cystatin_sf"/>
</dbReference>
<proteinExistence type="predicted"/>
<organism evidence="5 6">
    <name type="scientific">Actinidia rufa</name>
    <dbReference type="NCBI Taxonomy" id="165716"/>
    <lineage>
        <taxon>Eukaryota</taxon>
        <taxon>Viridiplantae</taxon>
        <taxon>Streptophyta</taxon>
        <taxon>Embryophyta</taxon>
        <taxon>Tracheophyta</taxon>
        <taxon>Spermatophyta</taxon>
        <taxon>Magnoliopsida</taxon>
        <taxon>eudicotyledons</taxon>
        <taxon>Gunneridae</taxon>
        <taxon>Pentapetalae</taxon>
        <taxon>asterids</taxon>
        <taxon>Ericales</taxon>
        <taxon>Actinidiaceae</taxon>
        <taxon>Actinidia</taxon>
    </lineage>
</organism>
<dbReference type="AlphaFoldDB" id="A0A7J0EG84"/>
<comment type="subcellular location">
    <subcellularLocation>
        <location evidence="1">Secreted</location>
    </subcellularLocation>
</comment>
<keyword evidence="6" id="KW-1185">Reference proteome</keyword>
<dbReference type="EMBL" id="BJWL01000003">
    <property type="protein sequence ID" value="GFY84647.1"/>
    <property type="molecule type" value="Genomic_DNA"/>
</dbReference>
<dbReference type="Gene3D" id="3.10.450.10">
    <property type="match status" value="1"/>
</dbReference>
<comment type="caution">
    <text evidence="5">The sequence shown here is derived from an EMBL/GenBank/DDBJ whole genome shotgun (WGS) entry which is preliminary data.</text>
</comment>
<keyword evidence="2" id="KW-0964">Secreted</keyword>
<gene>
    <name evidence="5" type="ORF">Acr_03g0014210</name>
</gene>
<accession>A0A7J0EG84</accession>
<reference evidence="5 6" key="1">
    <citation type="submission" date="2019-07" db="EMBL/GenBank/DDBJ databases">
        <title>De Novo Assembly of kiwifruit Actinidia rufa.</title>
        <authorList>
            <person name="Sugita-Konishi S."/>
            <person name="Sato K."/>
            <person name="Mori E."/>
            <person name="Abe Y."/>
            <person name="Kisaki G."/>
            <person name="Hamano K."/>
            <person name="Suezawa K."/>
            <person name="Otani M."/>
            <person name="Fukuda T."/>
            <person name="Manabe T."/>
            <person name="Gomi K."/>
            <person name="Tabuchi M."/>
            <person name="Akimitsu K."/>
            <person name="Kataoka I."/>
        </authorList>
    </citation>
    <scope>NUCLEOTIDE SEQUENCE [LARGE SCALE GENOMIC DNA]</scope>
    <source>
        <strain evidence="6">cv. Fuchu</strain>
    </source>
</reference>
<evidence type="ECO:0000256" key="2">
    <source>
        <dbReference type="ARBA" id="ARBA00022525"/>
    </source>
</evidence>
<evidence type="ECO:0000256" key="1">
    <source>
        <dbReference type="ARBA" id="ARBA00004613"/>
    </source>
</evidence>
<evidence type="ECO:0000256" key="3">
    <source>
        <dbReference type="ARBA" id="ARBA00022690"/>
    </source>
</evidence>
<evidence type="ECO:0000313" key="6">
    <source>
        <dbReference type="Proteomes" id="UP000585474"/>
    </source>
</evidence>
<sequence length="126" mass="14438">MKPMVLLIISTIYIQVSKLWLFVNVGLVHCHLYDVHGPGWRAVPTYDPVVQDAAHHAVKSIQQRSNSLSPYELLQILLAKAEVSEDSTKFAMLLKVRRGTKEEKFKVIINKSMEGKFYLNQMEDHS</sequence>
<name>A0A7J0EG84_9ERIC</name>
<dbReference type="Proteomes" id="UP000585474">
    <property type="component" value="Unassembled WGS sequence"/>
</dbReference>
<dbReference type="PANTHER" id="PTHR47033:SF1">
    <property type="entry name" value="CYSTATIN-M"/>
    <property type="match status" value="1"/>
</dbReference>
<dbReference type="PANTHER" id="PTHR47033">
    <property type="entry name" value="CYSTATIN-M"/>
    <property type="match status" value="1"/>
</dbReference>
<dbReference type="FunFam" id="3.10.450.10:FF:000013">
    <property type="entry name" value="Cysteine proteinase inhibitor"/>
    <property type="match status" value="1"/>
</dbReference>
<evidence type="ECO:0000256" key="4">
    <source>
        <dbReference type="ARBA" id="ARBA00023157"/>
    </source>
</evidence>
<dbReference type="OrthoDB" id="1908104at2759"/>
<dbReference type="GO" id="GO:0005576">
    <property type="term" value="C:extracellular region"/>
    <property type="evidence" value="ECO:0007669"/>
    <property type="project" value="UniProtKB-SubCell"/>
</dbReference>
<dbReference type="SUPFAM" id="SSF54403">
    <property type="entry name" value="Cystatin/monellin"/>
    <property type="match status" value="1"/>
</dbReference>
<dbReference type="GO" id="GO:0030414">
    <property type="term" value="F:peptidase inhibitor activity"/>
    <property type="evidence" value="ECO:0007669"/>
    <property type="project" value="UniProtKB-KW"/>
</dbReference>